<dbReference type="AlphaFoldDB" id="A0A7W7WDI7"/>
<proteinExistence type="predicted"/>
<dbReference type="Proteomes" id="UP000534286">
    <property type="component" value="Unassembled WGS sequence"/>
</dbReference>
<protein>
    <submittedName>
        <fullName evidence="1">Uncharacterized protein</fullName>
    </submittedName>
</protein>
<dbReference type="EMBL" id="JACHJU010000003">
    <property type="protein sequence ID" value="MBB4942374.1"/>
    <property type="molecule type" value="Genomic_DNA"/>
</dbReference>
<dbReference type="RefSeq" id="WP_246468075.1">
    <property type="nucleotide sequence ID" value="NZ_BAABEK010000082.1"/>
</dbReference>
<reference evidence="1 2" key="1">
    <citation type="submission" date="2020-08" db="EMBL/GenBank/DDBJ databases">
        <title>Sequencing the genomes of 1000 actinobacteria strains.</title>
        <authorList>
            <person name="Klenk H.-P."/>
        </authorList>
    </citation>
    <scope>NUCLEOTIDE SEQUENCE [LARGE SCALE GENOMIC DNA]</scope>
    <source>
        <strain evidence="1 2">DSM 43023</strain>
    </source>
</reference>
<evidence type="ECO:0000313" key="1">
    <source>
        <dbReference type="EMBL" id="MBB4942374.1"/>
    </source>
</evidence>
<comment type="caution">
    <text evidence="1">The sequence shown here is derived from an EMBL/GenBank/DDBJ whole genome shotgun (WGS) entry which is preliminary data.</text>
</comment>
<evidence type="ECO:0000313" key="2">
    <source>
        <dbReference type="Proteomes" id="UP000534286"/>
    </source>
</evidence>
<name>A0A7W7WDI7_9ACTN</name>
<sequence>MTACTIRAAERTHGYNGVLHGFIEQIEQIERLFTAWLILLLGGSVPTGGLAAQHL</sequence>
<organism evidence="1 2">
    <name type="scientific">Streptosporangium album</name>
    <dbReference type="NCBI Taxonomy" id="47479"/>
    <lineage>
        <taxon>Bacteria</taxon>
        <taxon>Bacillati</taxon>
        <taxon>Actinomycetota</taxon>
        <taxon>Actinomycetes</taxon>
        <taxon>Streptosporangiales</taxon>
        <taxon>Streptosporangiaceae</taxon>
        <taxon>Streptosporangium</taxon>
    </lineage>
</organism>
<accession>A0A7W7WDI7</accession>
<keyword evidence="2" id="KW-1185">Reference proteome</keyword>
<gene>
    <name evidence="1" type="ORF">FHR32_006760</name>
</gene>